<reference evidence="1" key="1">
    <citation type="submission" date="2016-09" db="EMBL/GenBank/DDBJ databases">
        <title>The Complete Genome of Burkholderia sprentiae wsm5005.</title>
        <authorList>
            <person name="De Meyer S."/>
            <person name="Wang P."/>
            <person name="Terpolilli J."/>
        </authorList>
    </citation>
    <scope>NUCLEOTIDE SEQUENCE</scope>
    <source>
        <strain evidence="1">WSM5005</strain>
        <plasmid evidence="1">pl3WSM5005</plasmid>
    </source>
</reference>
<geneLocation type="plasmid" evidence="1 2">
    <name>pl3WSM5005</name>
</geneLocation>
<protein>
    <submittedName>
        <fullName evidence="1">Uncharacterized protein</fullName>
    </submittedName>
</protein>
<keyword evidence="1" id="KW-0614">Plasmid</keyword>
<dbReference type="Proteomes" id="UP000179860">
    <property type="component" value="Plasmid pl3WSM5005"/>
</dbReference>
<dbReference type="EMBL" id="CP017564">
    <property type="protein sequence ID" value="APA90239.1"/>
    <property type="molecule type" value="Genomic_DNA"/>
</dbReference>
<organism evidence="1 2">
    <name type="scientific">Paraburkholderia sprentiae WSM5005</name>
    <dbReference type="NCBI Taxonomy" id="754502"/>
    <lineage>
        <taxon>Bacteria</taxon>
        <taxon>Pseudomonadati</taxon>
        <taxon>Pseudomonadota</taxon>
        <taxon>Betaproteobacteria</taxon>
        <taxon>Burkholderiales</taxon>
        <taxon>Burkholderiaceae</taxon>
        <taxon>Paraburkholderia</taxon>
    </lineage>
</organism>
<gene>
    <name evidence="1" type="ORF">BJG93_34565</name>
</gene>
<evidence type="ECO:0000313" key="1">
    <source>
        <dbReference type="EMBL" id="APA90239.1"/>
    </source>
</evidence>
<name>A0ACA8AX08_9BURK</name>
<accession>A0ACA8AX08</accession>
<keyword evidence="2" id="KW-1185">Reference proteome</keyword>
<reference evidence="1" key="2">
    <citation type="submission" date="2021-06" db="EMBL/GenBank/DDBJ databases">
        <authorList>
            <person name="Rogers T.H."/>
            <person name="Ramsay J.P."/>
            <person name="Wang P."/>
            <person name="Terpolilli J."/>
        </authorList>
    </citation>
    <scope>NUCLEOTIDE SEQUENCE</scope>
    <source>
        <strain evidence="1">WSM5005</strain>
        <plasmid evidence="1">pl3WSM5005</plasmid>
    </source>
</reference>
<evidence type="ECO:0000313" key="2">
    <source>
        <dbReference type="Proteomes" id="UP000179860"/>
    </source>
</evidence>
<sequence length="113" mass="12580">MVIRFAAEFDLERSTDRITDLYRSLTAAMVTVETFSSAAIAEREGGEQIAAQIRDLCEQLERLLATAEEGDEASRATVPRRIGVLEREIKTLVGKVQALAGRQLDKVDTGWKR</sequence>
<proteinExistence type="predicted"/>